<evidence type="ECO:0000313" key="1">
    <source>
        <dbReference type="EMBL" id="MEB3040491.1"/>
    </source>
</evidence>
<protein>
    <submittedName>
        <fullName evidence="1">LPS export ABC transporter periplasmic protein LptC</fullName>
    </submittedName>
</protein>
<proteinExistence type="predicted"/>
<dbReference type="InterPro" id="IPR026265">
    <property type="entry name" value="LptC"/>
</dbReference>
<dbReference type="PROSITE" id="PS51257">
    <property type="entry name" value="PROKAR_LIPOPROTEIN"/>
    <property type="match status" value="1"/>
</dbReference>
<organism evidence="1 2">
    <name type="scientific">Capnocytophaga gingivalis</name>
    <dbReference type="NCBI Taxonomy" id="1017"/>
    <lineage>
        <taxon>Bacteria</taxon>
        <taxon>Pseudomonadati</taxon>
        <taxon>Bacteroidota</taxon>
        <taxon>Flavobacteriia</taxon>
        <taxon>Flavobacteriales</taxon>
        <taxon>Flavobacteriaceae</taxon>
        <taxon>Capnocytophaga</taxon>
    </lineage>
</organism>
<comment type="caution">
    <text evidence="1">The sequence shown here is derived from an EMBL/GenBank/DDBJ whole genome shotgun (WGS) entry which is preliminary data.</text>
</comment>
<dbReference type="RefSeq" id="WP_311329054.1">
    <property type="nucleotide sequence ID" value="NZ_CAUOUD010000044.1"/>
</dbReference>
<dbReference type="Pfam" id="PF06835">
    <property type="entry name" value="LptC"/>
    <property type="match status" value="1"/>
</dbReference>
<gene>
    <name evidence="1" type="primary">lptC</name>
    <name evidence="1" type="ORF">VJJ49_07260</name>
</gene>
<accession>A0ABU5Y979</accession>
<keyword evidence="2" id="KW-1185">Reference proteome</keyword>
<evidence type="ECO:0000313" key="2">
    <source>
        <dbReference type="Proteomes" id="UP001324270"/>
    </source>
</evidence>
<dbReference type="InterPro" id="IPR010664">
    <property type="entry name" value="LipoPS_assembly_LptC-rel"/>
</dbReference>
<dbReference type="NCBIfam" id="TIGR04409">
    <property type="entry name" value="LptC_YrbK"/>
    <property type="match status" value="1"/>
</dbReference>
<reference evidence="1 2" key="1">
    <citation type="submission" date="2023-12" db="EMBL/GenBank/DDBJ databases">
        <title>Genomic sequences of Capnocytophaga and Parvimonas strains.</title>
        <authorList>
            <person name="Watt R.M."/>
            <person name="Wang M."/>
            <person name="Yang T."/>
            <person name="Tong W.M."/>
        </authorList>
    </citation>
    <scope>NUCLEOTIDE SEQUENCE [LARGE SCALE GENOMIC DNA]</scope>
    <source>
        <strain evidence="1 2">CCUG 13156</strain>
    </source>
</reference>
<sequence length="186" mass="21586">MIHTYIKVYLLKNIVGLLVLTMFFSCEEAAKKSADSQEKIPNGETYNFRLIYTDSTKVRTVLESALNKDFSTQKFPYTEFPKGLVLKLYDEQAHENIIKARYGIYYLPTQMVQLRDSVEIITYDGKVLKTSELFWQANTDWVFTEQPFEYIDSLQGSITKGIGMDFDKRFTHLKAHKITGIIPVKE</sequence>
<dbReference type="Gene3D" id="2.60.450.10">
    <property type="entry name" value="Lipopolysaccharide (LPS) transport protein A like domain"/>
    <property type="match status" value="1"/>
</dbReference>
<dbReference type="Proteomes" id="UP001324270">
    <property type="component" value="Unassembled WGS sequence"/>
</dbReference>
<name>A0ABU5Y979_9FLAO</name>
<dbReference type="EMBL" id="JAYKBV010000008">
    <property type="protein sequence ID" value="MEB3040491.1"/>
    <property type="molecule type" value="Genomic_DNA"/>
</dbReference>